<name>A0A922HMM1_DERFA</name>
<dbReference type="Gene3D" id="1.20.1640.10">
    <property type="entry name" value="Multidrug efflux transporter AcrB transmembrane domain"/>
    <property type="match status" value="2"/>
</dbReference>
<keyword evidence="5 8" id="KW-1133">Transmembrane helix</keyword>
<dbReference type="GO" id="GO:0005886">
    <property type="term" value="C:plasma membrane"/>
    <property type="evidence" value="ECO:0007669"/>
    <property type="project" value="UniProtKB-SubCell"/>
</dbReference>
<dbReference type="Proteomes" id="UP000790347">
    <property type="component" value="Unassembled WGS sequence"/>
</dbReference>
<keyword evidence="11" id="KW-1185">Reference proteome</keyword>
<evidence type="ECO:0000256" key="1">
    <source>
        <dbReference type="ARBA" id="ARBA00004651"/>
    </source>
</evidence>
<reference evidence="10" key="1">
    <citation type="submission" date="2013-05" db="EMBL/GenBank/DDBJ databases">
        <authorList>
            <person name="Yim A.K.Y."/>
            <person name="Chan T.F."/>
            <person name="Ji K.M."/>
            <person name="Liu X.Y."/>
            <person name="Zhou J.W."/>
            <person name="Li R.Q."/>
            <person name="Yang K.Y."/>
            <person name="Li J."/>
            <person name="Li M."/>
            <person name="Law P.T.W."/>
            <person name="Wu Y.L."/>
            <person name="Cai Z.L."/>
            <person name="Qin H."/>
            <person name="Bao Y."/>
            <person name="Leung R.K.K."/>
            <person name="Ng P.K.S."/>
            <person name="Zou J."/>
            <person name="Zhong X.J."/>
            <person name="Ran P.X."/>
            <person name="Zhong N.S."/>
            <person name="Liu Z.G."/>
            <person name="Tsui S.K.W."/>
        </authorList>
    </citation>
    <scope>NUCLEOTIDE SEQUENCE</scope>
    <source>
        <strain evidence="10">Derf</strain>
        <tissue evidence="10">Whole organism</tissue>
    </source>
</reference>
<keyword evidence="4 8" id="KW-0812">Transmembrane</keyword>
<feature type="transmembrane region" description="Helical" evidence="8">
    <location>
        <begin position="394"/>
        <end position="421"/>
    </location>
</feature>
<feature type="domain" description="SSD" evidence="9">
    <location>
        <begin position="263"/>
        <end position="420"/>
    </location>
</feature>
<accession>A0A922HMM1</accession>
<keyword evidence="3" id="KW-1003">Cell membrane</keyword>
<feature type="transmembrane region" description="Helical" evidence="8">
    <location>
        <begin position="727"/>
        <end position="748"/>
    </location>
</feature>
<feature type="transmembrane region" description="Helical" evidence="8">
    <location>
        <begin position="293"/>
        <end position="318"/>
    </location>
</feature>
<feature type="transmembrane region" description="Helical" evidence="8">
    <location>
        <begin position="263"/>
        <end position="287"/>
    </location>
</feature>
<reference evidence="10" key="2">
    <citation type="journal article" date="2022" name="Res Sq">
        <title>Comparative Genomics Reveals Insights into the Divergent Evolution of Astigmatic Mites and Household Pest Adaptations.</title>
        <authorList>
            <person name="Xiong Q."/>
            <person name="Wan A.T.-Y."/>
            <person name="Liu X.-Y."/>
            <person name="Fung C.S.-H."/>
            <person name="Xiao X."/>
            <person name="Malainual N."/>
            <person name="Hou J."/>
            <person name="Wang L."/>
            <person name="Wang M."/>
            <person name="Yang K."/>
            <person name="Cui Y."/>
            <person name="Leung E."/>
            <person name="Nong W."/>
            <person name="Shin S.-K."/>
            <person name="Au S."/>
            <person name="Jeong K.Y."/>
            <person name="Chew F.T."/>
            <person name="Hui J."/>
            <person name="Leung T.F."/>
            <person name="Tungtrongchitr A."/>
            <person name="Zhong N."/>
            <person name="Liu Z."/>
            <person name="Tsui S."/>
        </authorList>
    </citation>
    <scope>NUCLEOTIDE SEQUENCE</scope>
    <source>
        <strain evidence="10">Derf</strain>
        <tissue evidence="10">Whole organism</tissue>
    </source>
</reference>
<evidence type="ECO:0000256" key="6">
    <source>
        <dbReference type="ARBA" id="ARBA00023136"/>
    </source>
</evidence>
<dbReference type="SUPFAM" id="SSF82866">
    <property type="entry name" value="Multidrug efflux transporter AcrB transmembrane domain"/>
    <property type="match status" value="2"/>
</dbReference>
<keyword evidence="6 8" id="KW-0472">Membrane</keyword>
<comment type="caution">
    <text evidence="10">The sequence shown here is derived from an EMBL/GenBank/DDBJ whole genome shotgun (WGS) entry which is preliminary data.</text>
</comment>
<evidence type="ECO:0000256" key="7">
    <source>
        <dbReference type="ARBA" id="ARBA00023180"/>
    </source>
</evidence>
<evidence type="ECO:0000256" key="3">
    <source>
        <dbReference type="ARBA" id="ARBA00022475"/>
    </source>
</evidence>
<evidence type="ECO:0000256" key="4">
    <source>
        <dbReference type="ARBA" id="ARBA00022692"/>
    </source>
</evidence>
<comment type="subcellular location">
    <subcellularLocation>
        <location evidence="1">Cell membrane</location>
        <topology evidence="1">Multi-pass membrane protein</topology>
    </subcellularLocation>
</comment>
<protein>
    <submittedName>
        <fullName evidence="10">Patched</fullName>
    </submittedName>
</protein>
<dbReference type="PANTHER" id="PTHR10796:SF92">
    <property type="entry name" value="PATCHED-RELATED, ISOFORM A"/>
    <property type="match status" value="1"/>
</dbReference>
<dbReference type="PANTHER" id="PTHR10796">
    <property type="entry name" value="PATCHED-RELATED"/>
    <property type="match status" value="1"/>
</dbReference>
<feature type="transmembrane region" description="Helical" evidence="8">
    <location>
        <begin position="325"/>
        <end position="346"/>
    </location>
</feature>
<organism evidence="10 11">
    <name type="scientific">Dermatophagoides farinae</name>
    <name type="common">American house dust mite</name>
    <dbReference type="NCBI Taxonomy" id="6954"/>
    <lineage>
        <taxon>Eukaryota</taxon>
        <taxon>Metazoa</taxon>
        <taxon>Ecdysozoa</taxon>
        <taxon>Arthropoda</taxon>
        <taxon>Chelicerata</taxon>
        <taxon>Arachnida</taxon>
        <taxon>Acari</taxon>
        <taxon>Acariformes</taxon>
        <taxon>Sarcoptiformes</taxon>
        <taxon>Astigmata</taxon>
        <taxon>Psoroptidia</taxon>
        <taxon>Analgoidea</taxon>
        <taxon>Pyroglyphidae</taxon>
        <taxon>Dermatophagoidinae</taxon>
        <taxon>Dermatophagoides</taxon>
    </lineage>
</organism>
<feature type="transmembrane region" description="Helical" evidence="8">
    <location>
        <begin position="696"/>
        <end position="721"/>
    </location>
</feature>
<gene>
    <name evidence="10" type="primary">daf-6</name>
    <name evidence="10" type="ORF">DERF_013506</name>
</gene>
<evidence type="ECO:0000256" key="5">
    <source>
        <dbReference type="ARBA" id="ARBA00022989"/>
    </source>
</evidence>
<dbReference type="Pfam" id="PF02460">
    <property type="entry name" value="Patched"/>
    <property type="match status" value="1"/>
</dbReference>
<dbReference type="InterPro" id="IPR051697">
    <property type="entry name" value="Patched_domain-protein"/>
</dbReference>
<dbReference type="InterPro" id="IPR003392">
    <property type="entry name" value="PTHD_SSD"/>
</dbReference>
<evidence type="ECO:0000256" key="2">
    <source>
        <dbReference type="ARBA" id="ARBA00005585"/>
    </source>
</evidence>
<dbReference type="PROSITE" id="PS50156">
    <property type="entry name" value="SSD"/>
    <property type="match status" value="1"/>
</dbReference>
<feature type="transmembrane region" description="Helical" evidence="8">
    <location>
        <begin position="24"/>
        <end position="43"/>
    </location>
</feature>
<feature type="transmembrane region" description="Helical" evidence="8">
    <location>
        <begin position="490"/>
        <end position="513"/>
    </location>
</feature>
<dbReference type="GO" id="GO:0030659">
    <property type="term" value="C:cytoplasmic vesicle membrane"/>
    <property type="evidence" value="ECO:0007669"/>
    <property type="project" value="TreeGrafter"/>
</dbReference>
<evidence type="ECO:0000256" key="8">
    <source>
        <dbReference type="SAM" id="Phobius"/>
    </source>
</evidence>
<dbReference type="AlphaFoldDB" id="A0A922HMM1"/>
<evidence type="ECO:0000259" key="9">
    <source>
        <dbReference type="PROSITE" id="PS50156"/>
    </source>
</evidence>
<keyword evidence="7" id="KW-0325">Glycoprotein</keyword>
<evidence type="ECO:0000313" key="10">
    <source>
        <dbReference type="EMBL" id="KAH9497527.1"/>
    </source>
</evidence>
<proteinExistence type="inferred from homology"/>
<sequence length="1180" mass="135316">MTCMCIDTALSIVFQKLGYIVGKYPGYFVLVPFFIACILATGLQRLRYEDDPEYLFSPTDGRSKLERAIIDEYFPINYTQNFNLGRITHKGRFGRLIITARDGGSVLRRSVWNELMQLDSAIKNLTIEWDDKIYRYQDMCAKHEFKCFNNDILDFDNKIDDIEANRYFLKYPIWVNHETYKAYFFPAYLGGVQRDANNIIESAKGVNLMYFADTTIKNGDIRGQLWEQRFLDFAASVQYENIIVSRFISTTLQKELDSNTHSLVPFFSITIAIMLVFSIGTCMMFDWVRSKPWLGLMGCLSAGIAVIGAFGLCVYCGIEMIGINLAAPFLMLGVGMDDAFVLLAAWRRTNPTMSVPKRLSHTYAEAAVSITITSLTNFISFMIGIITPFPSVRIFCIYTSVAVLFTYAYHITFFGGLMAYFGEVERRNLHGLICIPVLPKSLAEDKGFFFRLLCTGGRNPNDPDNPKDNKEHMMMIFFRDVLAESLNRPLVKLLVISVFLIYLFIGIYGCSVIKEGLDRRKLSRDDSYSIQFYDFEDKYFREYPYRIQVVVNETMNYADPKIQQQIEDMLRKFEESPYVADKSMTESWLRSYLTFLGQDDSFLFLQALNVSDPLDFYRGLRDIFLHFPLTEQFRFDVVFNEDGSEVIASRYIIQAKNILDANMEKEMLISLRGIADSFPFHVTIYHHYFIFFDQFVLVRSISIQTITVAAIVMMAISLIFIPSPSCAIWVAFSIISIEIGVIGYMTLWNVNLDSISMINLIMCIGFSVDFSAHISYAYISCNERTPGERVKSALYSLGLPIFQGSVSTVLGIIALAFAPSYVFVTFFKTVFLVMLFGATHGILLLPVLLSLTDICRQPPKLLSEGQSSDNKSLHLSSKLPQPYHFKTTNLQTMQKELPFFTAEKFFDGKTIVHKNGGPIYIPRPSYINLACNSENHTVVDNIKQNRRPRIVDEVSVEGSKSLSVSDSSVVAEKDLGLGTSAEECSESSWKAAESKIDHHVDMIVKKQPQRIIENHHVNDGYLSDSLEQSTDASKMFVTRSKSNDTEMVEPRRNFKNNRQSRIGPTNGHEERMNRNILPPSLFNHQQQNNHHNLNRFIPMSYNRYLEEYPSTRQRLQSYRIGSLKPNRTTHRIQQDPDIILNRNEMNTSSYHYFDYNLHWDSRWSGTVPANQNKTDNSNFQ</sequence>
<evidence type="ECO:0000313" key="11">
    <source>
        <dbReference type="Proteomes" id="UP000790347"/>
    </source>
</evidence>
<feature type="transmembrane region" description="Helical" evidence="8">
    <location>
        <begin position="366"/>
        <end position="387"/>
    </location>
</feature>
<dbReference type="FunFam" id="1.20.1640.10:FF:000013">
    <property type="entry name" value="PaTched Related family"/>
    <property type="match status" value="1"/>
</dbReference>
<dbReference type="InterPro" id="IPR000731">
    <property type="entry name" value="SSD"/>
</dbReference>
<feature type="transmembrane region" description="Helical" evidence="8">
    <location>
        <begin position="830"/>
        <end position="851"/>
    </location>
</feature>
<dbReference type="EMBL" id="ASGP02000007">
    <property type="protein sequence ID" value="KAH9497527.1"/>
    <property type="molecule type" value="Genomic_DNA"/>
</dbReference>
<comment type="similarity">
    <text evidence="2">Belongs to the patched family.</text>
</comment>
<feature type="transmembrane region" description="Helical" evidence="8">
    <location>
        <begin position="760"/>
        <end position="779"/>
    </location>
</feature>
<feature type="transmembrane region" description="Helical" evidence="8">
    <location>
        <begin position="799"/>
        <end position="818"/>
    </location>
</feature>